<comment type="catalytic activity">
    <reaction evidence="1">
        <text>Transfers a segment of a (1-&gt;4)-alpha-D-glucan chain to a primary hydroxy group in a similar glucan chain.</text>
        <dbReference type="EC" id="2.4.1.18"/>
    </reaction>
</comment>
<dbReference type="GO" id="GO:0043169">
    <property type="term" value="F:cation binding"/>
    <property type="evidence" value="ECO:0007669"/>
    <property type="project" value="InterPro"/>
</dbReference>
<dbReference type="AlphaFoldDB" id="A0A8H6VJ49"/>
<evidence type="ECO:0000256" key="7">
    <source>
        <dbReference type="ARBA" id="ARBA00022679"/>
    </source>
</evidence>
<dbReference type="SUPFAM" id="SSF81296">
    <property type="entry name" value="E set domains"/>
    <property type="match status" value="1"/>
</dbReference>
<dbReference type="Gene3D" id="2.60.40.10">
    <property type="entry name" value="Immunoglobulins"/>
    <property type="match status" value="1"/>
</dbReference>
<reference evidence="13" key="1">
    <citation type="submission" date="2020-04" db="EMBL/GenBank/DDBJ databases">
        <title>Draft genome resource of the tomato pathogen Pseudocercospora fuligena.</title>
        <authorList>
            <person name="Zaccaron A."/>
        </authorList>
    </citation>
    <scope>NUCLEOTIDE SEQUENCE</scope>
    <source>
        <strain evidence="13">PF001</strain>
    </source>
</reference>
<dbReference type="OrthoDB" id="196493at2759"/>
<accession>A0A8H6VJ49</accession>
<sequence>MASQLNEKAPDSVMVGVNGNVKNDGTGIVQLDPWLEPYSAALRSRFSKTQNWIKTIDKHEGGLEKFSRGYEKFGFNVAPDNTIIYREWAPFALRAYLIGDFNGWNRDSHEMKKDPFGVWEIHLPPVDGQPAIPHDSKIKISMVVPNDGQRQERLPAWIKRVTQDLSVSPVYDARFWNPPQKYQWKNPRPAKPKSARIYEAHVGISSPEPRVATYKEFTRDTLPHIRDLGYNTIQLMAIMEHAYYASFGYQINSFFAASSRYGHPDDLKELIDTAHGMGITVLLDVVHSHASKNVLDGLNMFDNSDHLYFHEGARGRHELWDSRLFNYGHHEVLRFLLSNLRFWIEEYQFDGFRFDGVTSMLYQHHGIGTGFSGGYHEYFGPSVDEEGVVYLMLANEMLHNLYPNCITIAEDVSGMPGLCVKLSLGGIGFDYRLAMAVPDLYIKWLKEKQDIDWDMGALCFTLTNRRHGEKTIAYAESHDQALVGDKTLLFWLCDAEMYTNMSELTEFTPVIERGMALHKMIRLITHALGGEAYLNFEGNEFGHPEWLDFPREGNNNSFHYARRQFNLIKDDLLRYRFLNEFDKAMQWTEEKYGWLHSPQAYISLKNENDKVIVFERAGLLWIFNFHPSSSFTDYRVGVEHAGTYRIVLNTDDTAFRGLGRVQNDSRFFTTDFAWNNRKNFLQVYIPTRSALVLALEETLDPNWKSNVSLEY</sequence>
<dbReference type="Proteomes" id="UP000660729">
    <property type="component" value="Unassembled WGS sequence"/>
</dbReference>
<organism evidence="13 14">
    <name type="scientific">Pseudocercospora fuligena</name>
    <dbReference type="NCBI Taxonomy" id="685502"/>
    <lineage>
        <taxon>Eukaryota</taxon>
        <taxon>Fungi</taxon>
        <taxon>Dikarya</taxon>
        <taxon>Ascomycota</taxon>
        <taxon>Pezizomycotina</taxon>
        <taxon>Dothideomycetes</taxon>
        <taxon>Dothideomycetidae</taxon>
        <taxon>Mycosphaerellales</taxon>
        <taxon>Mycosphaerellaceae</taxon>
        <taxon>Pseudocercospora</taxon>
    </lineage>
</organism>
<dbReference type="Gene3D" id="2.60.40.1180">
    <property type="entry name" value="Golgi alpha-mannosidase II"/>
    <property type="match status" value="1"/>
</dbReference>
<evidence type="ECO:0000256" key="6">
    <source>
        <dbReference type="ARBA" id="ARBA00022676"/>
    </source>
</evidence>
<keyword evidence="8" id="KW-0320">Glycogen biosynthesis</keyword>
<dbReference type="SUPFAM" id="SSF51445">
    <property type="entry name" value="(Trans)glycosidases"/>
    <property type="match status" value="1"/>
</dbReference>
<dbReference type="GO" id="GO:0005737">
    <property type="term" value="C:cytoplasm"/>
    <property type="evidence" value="ECO:0007669"/>
    <property type="project" value="TreeGrafter"/>
</dbReference>
<dbReference type="PANTHER" id="PTHR43651">
    <property type="entry name" value="1,4-ALPHA-GLUCAN-BRANCHING ENZYME"/>
    <property type="match status" value="1"/>
</dbReference>
<dbReference type="InterPro" id="IPR006047">
    <property type="entry name" value="GH13_cat_dom"/>
</dbReference>
<evidence type="ECO:0000256" key="3">
    <source>
        <dbReference type="ARBA" id="ARBA00009000"/>
    </source>
</evidence>
<protein>
    <recommendedName>
        <fullName evidence="5">1,4-alpha-glucan-branching enzyme</fullName>
        <ecNumber evidence="4">2.4.1.18</ecNumber>
    </recommendedName>
    <alternativeName>
        <fullName evidence="9">Glycogen-branching enzyme</fullName>
    </alternativeName>
</protein>
<keyword evidence="6" id="KW-0328">Glycosyltransferase</keyword>
<dbReference type="InterPro" id="IPR037439">
    <property type="entry name" value="Branching_enzy"/>
</dbReference>
<comment type="caution">
    <text evidence="13">The sequence shown here is derived from an EMBL/GenBank/DDBJ whole genome shotgun (WGS) entry which is preliminary data.</text>
</comment>
<evidence type="ECO:0000256" key="11">
    <source>
        <dbReference type="PIRSR" id="PIRSR000463-1"/>
    </source>
</evidence>
<evidence type="ECO:0000259" key="12">
    <source>
        <dbReference type="SMART" id="SM00642"/>
    </source>
</evidence>
<dbReference type="Pfam" id="PF02806">
    <property type="entry name" value="Alpha-amylase_C"/>
    <property type="match status" value="1"/>
</dbReference>
<evidence type="ECO:0000256" key="10">
    <source>
        <dbReference type="ARBA" id="ARBA00049618"/>
    </source>
</evidence>
<dbReference type="Pfam" id="PF02922">
    <property type="entry name" value="CBM_48"/>
    <property type="match status" value="1"/>
</dbReference>
<name>A0A8H6VJ49_9PEZI</name>
<evidence type="ECO:0000313" key="13">
    <source>
        <dbReference type="EMBL" id="KAF7194398.1"/>
    </source>
</evidence>
<proteinExistence type="inferred from homology"/>
<gene>
    <name evidence="13" type="ORF">HII31_04203</name>
</gene>
<dbReference type="InterPro" id="IPR013780">
    <property type="entry name" value="Glyco_hydro_b"/>
</dbReference>
<dbReference type="FunFam" id="3.20.20.80:FF:000001">
    <property type="entry name" value="1,4-alpha-glucan branching enzyme"/>
    <property type="match status" value="1"/>
</dbReference>
<dbReference type="InterPro" id="IPR006048">
    <property type="entry name" value="A-amylase/branching_C"/>
</dbReference>
<dbReference type="EMBL" id="JABCIY010000061">
    <property type="protein sequence ID" value="KAF7194398.1"/>
    <property type="molecule type" value="Genomic_DNA"/>
</dbReference>
<dbReference type="GO" id="GO:0005978">
    <property type="term" value="P:glycogen biosynthetic process"/>
    <property type="evidence" value="ECO:0007669"/>
    <property type="project" value="UniProtKB-UniPathway"/>
</dbReference>
<feature type="active site" description="Proton donor" evidence="11">
    <location>
        <position position="410"/>
    </location>
</feature>
<keyword evidence="7" id="KW-0808">Transferase</keyword>
<dbReference type="UniPathway" id="UPA00164"/>
<dbReference type="InterPro" id="IPR014756">
    <property type="entry name" value="Ig_E-set"/>
</dbReference>
<dbReference type="FunFam" id="2.60.40.10:FF:000250">
    <property type="entry name" value="1,4-alpha-glucan-branching enzyme, chloroplastic/amyloplastic"/>
    <property type="match status" value="1"/>
</dbReference>
<keyword evidence="14" id="KW-1185">Reference proteome</keyword>
<dbReference type="FunFam" id="2.60.40.1180:FF:000003">
    <property type="entry name" value="1,4-alpha-glucan-branching enzyme, chloroplastic/amyloplastic"/>
    <property type="match status" value="1"/>
</dbReference>
<evidence type="ECO:0000256" key="5">
    <source>
        <dbReference type="ARBA" id="ARBA00020932"/>
    </source>
</evidence>
<dbReference type="GO" id="GO:0004553">
    <property type="term" value="F:hydrolase activity, hydrolyzing O-glycosyl compounds"/>
    <property type="evidence" value="ECO:0007669"/>
    <property type="project" value="InterPro"/>
</dbReference>
<dbReference type="EC" id="2.4.1.18" evidence="4"/>
<comment type="similarity">
    <text evidence="3">Belongs to the glycosyl hydrolase 13 family. GlgB subfamily.</text>
</comment>
<dbReference type="CDD" id="cd11321">
    <property type="entry name" value="AmyAc_bac_euk_BE"/>
    <property type="match status" value="1"/>
</dbReference>
<evidence type="ECO:0000256" key="4">
    <source>
        <dbReference type="ARBA" id="ARBA00012541"/>
    </source>
</evidence>
<evidence type="ECO:0000256" key="9">
    <source>
        <dbReference type="ARBA" id="ARBA00031979"/>
    </source>
</evidence>
<comment type="function">
    <text evidence="10">Glycogen-branching enzyme participates in the glycogen biosynthetic process along with glycogenin and glycogen synthase. Generates alpha-1,6-glucosidic branches from alpha-1,4-linked glucose chains, to increase solubility of the glycogen polymer.</text>
</comment>
<dbReference type="PIRSF" id="PIRSF000463">
    <property type="entry name" value="GlgB"/>
    <property type="match status" value="1"/>
</dbReference>
<dbReference type="Pfam" id="PF00128">
    <property type="entry name" value="Alpha-amylase"/>
    <property type="match status" value="1"/>
</dbReference>
<dbReference type="InterPro" id="IPR017853">
    <property type="entry name" value="GH"/>
</dbReference>
<dbReference type="InterPro" id="IPR004193">
    <property type="entry name" value="Glyco_hydro_13_N"/>
</dbReference>
<evidence type="ECO:0000256" key="1">
    <source>
        <dbReference type="ARBA" id="ARBA00000826"/>
    </source>
</evidence>
<dbReference type="InterPro" id="IPR013783">
    <property type="entry name" value="Ig-like_fold"/>
</dbReference>
<evidence type="ECO:0000313" key="14">
    <source>
        <dbReference type="Proteomes" id="UP000660729"/>
    </source>
</evidence>
<dbReference type="PANTHER" id="PTHR43651:SF3">
    <property type="entry name" value="1,4-ALPHA-GLUCAN-BRANCHING ENZYME"/>
    <property type="match status" value="1"/>
</dbReference>
<evidence type="ECO:0000256" key="8">
    <source>
        <dbReference type="ARBA" id="ARBA00023056"/>
    </source>
</evidence>
<comment type="pathway">
    <text evidence="2">Glycan biosynthesis; glycogen biosynthesis.</text>
</comment>
<dbReference type="SUPFAM" id="SSF51011">
    <property type="entry name" value="Glycosyl hydrolase domain"/>
    <property type="match status" value="1"/>
</dbReference>
<dbReference type="Gene3D" id="3.20.20.80">
    <property type="entry name" value="Glycosidases"/>
    <property type="match status" value="1"/>
</dbReference>
<feature type="domain" description="Glycosyl hydrolase family 13 catalytic" evidence="12">
    <location>
        <begin position="179"/>
        <end position="524"/>
    </location>
</feature>
<feature type="active site" description="Nucleophile" evidence="11">
    <location>
        <position position="355"/>
    </location>
</feature>
<evidence type="ECO:0000256" key="2">
    <source>
        <dbReference type="ARBA" id="ARBA00004964"/>
    </source>
</evidence>
<dbReference type="CDD" id="cd02854">
    <property type="entry name" value="E_set_GBE_euk_N"/>
    <property type="match status" value="1"/>
</dbReference>
<dbReference type="SMART" id="SM00642">
    <property type="entry name" value="Aamy"/>
    <property type="match status" value="1"/>
</dbReference>
<dbReference type="GO" id="GO:0003844">
    <property type="term" value="F:1,4-alpha-glucan branching enzyme activity"/>
    <property type="evidence" value="ECO:0007669"/>
    <property type="project" value="UniProtKB-EC"/>
</dbReference>